<feature type="region of interest" description="Disordered" evidence="1">
    <location>
        <begin position="262"/>
        <end position="284"/>
    </location>
</feature>
<organism evidence="2 3">
    <name type="scientific">Prorocentrum cordatum</name>
    <dbReference type="NCBI Taxonomy" id="2364126"/>
    <lineage>
        <taxon>Eukaryota</taxon>
        <taxon>Sar</taxon>
        <taxon>Alveolata</taxon>
        <taxon>Dinophyceae</taxon>
        <taxon>Prorocentrales</taxon>
        <taxon>Prorocentraceae</taxon>
        <taxon>Prorocentrum</taxon>
    </lineage>
</organism>
<accession>A0ABN9XYH1</accession>
<feature type="compositionally biased region" description="Basic residues" evidence="1">
    <location>
        <begin position="170"/>
        <end position="184"/>
    </location>
</feature>
<feature type="region of interest" description="Disordered" evidence="1">
    <location>
        <begin position="129"/>
        <end position="203"/>
    </location>
</feature>
<dbReference type="Proteomes" id="UP001189429">
    <property type="component" value="Unassembled WGS sequence"/>
</dbReference>
<evidence type="ECO:0000256" key="1">
    <source>
        <dbReference type="SAM" id="MobiDB-lite"/>
    </source>
</evidence>
<feature type="compositionally biased region" description="Low complexity" evidence="1">
    <location>
        <begin position="262"/>
        <end position="273"/>
    </location>
</feature>
<proteinExistence type="predicted"/>
<name>A0ABN9XYH1_9DINO</name>
<reference evidence="2" key="1">
    <citation type="submission" date="2023-10" db="EMBL/GenBank/DDBJ databases">
        <authorList>
            <person name="Chen Y."/>
            <person name="Shah S."/>
            <person name="Dougan E. K."/>
            <person name="Thang M."/>
            <person name="Chan C."/>
        </authorList>
    </citation>
    <scope>NUCLEOTIDE SEQUENCE [LARGE SCALE GENOMIC DNA]</scope>
</reference>
<comment type="caution">
    <text evidence="2">The sequence shown here is derived from an EMBL/GenBank/DDBJ whole genome shotgun (WGS) entry which is preliminary data.</text>
</comment>
<gene>
    <name evidence="2" type="ORF">PCOR1329_LOCUS79858</name>
</gene>
<sequence length="378" mass="40902">MEVSSGRPFAGARITAGDINKYLDLSRTPCKVNYKGSSSPGPATHSRPLWKNNNDPFQYDRNYLQRADIARGDMAQRQVKDRSLSSSALASPLSVTGWSQIRRARASSVGEGLGPPSFLADLWRPQHARRGGAPLGGRRPRRRAPSPSLLCAPPGVPGYAGFLPGFDTHKSRRGKRRPAGRRRTWTSSARRGAEPSTAARTSSLWGAGRLPGRVARAWTWPPRRDPGDGEVDSSSEEERYPYCYLSLHHSVGGLGRSLRRGFSSSSSSFSSSRDAQSQRQAAASPFGRLRKALARWCTYTLLGRPPPSGAALVFTSASSRGPSADGQDVPSIPRRRGPFLEHRHLAPSALAGLSCAQSARRSCKPGACAARERGQRPP</sequence>
<dbReference type="EMBL" id="CAUYUJ010021259">
    <property type="protein sequence ID" value="CAK0903567.1"/>
    <property type="molecule type" value="Genomic_DNA"/>
</dbReference>
<keyword evidence="3" id="KW-1185">Reference proteome</keyword>
<evidence type="ECO:0000313" key="2">
    <source>
        <dbReference type="EMBL" id="CAK0903567.1"/>
    </source>
</evidence>
<protein>
    <submittedName>
        <fullName evidence="2">Uncharacterized protein</fullName>
    </submittedName>
</protein>
<evidence type="ECO:0000313" key="3">
    <source>
        <dbReference type="Proteomes" id="UP001189429"/>
    </source>
</evidence>
<feature type="region of interest" description="Disordered" evidence="1">
    <location>
        <begin position="33"/>
        <end position="54"/>
    </location>
</feature>